<dbReference type="InterPro" id="IPR002083">
    <property type="entry name" value="MATH/TRAF_dom"/>
</dbReference>
<dbReference type="SUPFAM" id="SSF49599">
    <property type="entry name" value="TRAF domain-like"/>
    <property type="match status" value="2"/>
</dbReference>
<dbReference type="PANTHER" id="PTHR46162">
    <property type="entry name" value="TRAF-LIKE FAMILY PROTEIN"/>
    <property type="match status" value="1"/>
</dbReference>
<name>A0AAD4WW15_PRUDU</name>
<feature type="domain" description="MATH" evidence="1">
    <location>
        <begin position="180"/>
        <end position="305"/>
    </location>
</feature>
<dbReference type="Proteomes" id="UP001054821">
    <property type="component" value="Chromosome 1"/>
</dbReference>
<comment type="caution">
    <text evidence="2">The sequence shown here is derived from an EMBL/GenBank/DDBJ whole genome shotgun (WGS) entry which is preliminary data.</text>
</comment>
<evidence type="ECO:0000259" key="1">
    <source>
        <dbReference type="PROSITE" id="PS50144"/>
    </source>
</evidence>
<dbReference type="AlphaFoldDB" id="A0AAD4WW15"/>
<dbReference type="PROSITE" id="PS50144">
    <property type="entry name" value="MATH"/>
    <property type="match status" value="2"/>
</dbReference>
<dbReference type="InterPro" id="IPR008974">
    <property type="entry name" value="TRAF-like"/>
</dbReference>
<proteinExistence type="predicted"/>
<dbReference type="PANTHER" id="PTHR46162:SF2">
    <property type="entry name" value="ANKYRIN REPEAT-CONTAINING PROTEIN-RELATED"/>
    <property type="match status" value="1"/>
</dbReference>
<gene>
    <name evidence="2" type="ORF">L3X38_001999</name>
</gene>
<accession>A0AAD4WW15</accession>
<dbReference type="CDD" id="cd00121">
    <property type="entry name" value="MATH"/>
    <property type="match status" value="2"/>
</dbReference>
<dbReference type="SMART" id="SM00061">
    <property type="entry name" value="MATH"/>
    <property type="match status" value="2"/>
</dbReference>
<protein>
    <recommendedName>
        <fullName evidence="1">MATH domain-containing protein</fullName>
    </recommendedName>
</protein>
<evidence type="ECO:0000313" key="2">
    <source>
        <dbReference type="EMBL" id="KAI5349112.1"/>
    </source>
</evidence>
<reference evidence="2 3" key="1">
    <citation type="journal article" date="2022" name="G3 (Bethesda)">
        <title>Whole-genome sequence and methylome profiling of the almond [Prunus dulcis (Mill.) D.A. Webb] cultivar 'Nonpareil'.</title>
        <authorList>
            <person name="D'Amico-Willman K.M."/>
            <person name="Ouma W.Z."/>
            <person name="Meulia T."/>
            <person name="Sideli G.M."/>
            <person name="Gradziel T.M."/>
            <person name="Fresnedo-Ramirez J."/>
        </authorList>
    </citation>
    <scope>NUCLEOTIDE SEQUENCE [LARGE SCALE GENOMIC DNA]</scope>
    <source>
        <strain evidence="2">Clone GOH B32 T37-40</strain>
    </source>
</reference>
<feature type="domain" description="MATH" evidence="1">
    <location>
        <begin position="21"/>
        <end position="158"/>
    </location>
</feature>
<evidence type="ECO:0000313" key="3">
    <source>
        <dbReference type="Proteomes" id="UP001054821"/>
    </source>
</evidence>
<dbReference type="Pfam" id="PF22486">
    <property type="entry name" value="MATH_2"/>
    <property type="match status" value="2"/>
</dbReference>
<sequence>MASLKFDQHDGVSRPFSDSPPAHYTLKIEAFSLLKKHSTSEGSFESGKFDAGGYKWKLVVYPNGNKKKNVEDHISVYLKMAGANSLETRWEVSADFRLFLLDQNTGKYLVLQDANLNKICLHRAMLEMGFDRVIPLKAFADASNGYLIDDKCVFGAEVFVCKERRAGKAECLSGINSASTNKYVWKIEKFSKSKTECLESQPFNAGGQTWKIRLYPKGADDGKGTHVSIYLKCANPEKLSPGSQILTEFTLRIVDQLNAKHFYSKGIQWFSALGIGWSNFITLGNFKRLDKGYLLKDTCLIEAEVTVHGIAKAL</sequence>
<keyword evidence="3" id="KW-1185">Reference proteome</keyword>
<organism evidence="2 3">
    <name type="scientific">Prunus dulcis</name>
    <name type="common">Almond</name>
    <name type="synonym">Amygdalus dulcis</name>
    <dbReference type="NCBI Taxonomy" id="3755"/>
    <lineage>
        <taxon>Eukaryota</taxon>
        <taxon>Viridiplantae</taxon>
        <taxon>Streptophyta</taxon>
        <taxon>Embryophyta</taxon>
        <taxon>Tracheophyta</taxon>
        <taxon>Spermatophyta</taxon>
        <taxon>Magnoliopsida</taxon>
        <taxon>eudicotyledons</taxon>
        <taxon>Gunneridae</taxon>
        <taxon>Pentapetalae</taxon>
        <taxon>rosids</taxon>
        <taxon>fabids</taxon>
        <taxon>Rosales</taxon>
        <taxon>Rosaceae</taxon>
        <taxon>Amygdaloideae</taxon>
        <taxon>Amygdaleae</taxon>
        <taxon>Prunus</taxon>
    </lineage>
</organism>
<dbReference type="EMBL" id="JAJFAZ020000001">
    <property type="protein sequence ID" value="KAI5349112.1"/>
    <property type="molecule type" value="Genomic_DNA"/>
</dbReference>
<dbReference type="Gene3D" id="2.60.210.10">
    <property type="entry name" value="Apoptosis, Tumor Necrosis Factor Receptor Associated Protein 2, Chain A"/>
    <property type="match status" value="2"/>
</dbReference>